<dbReference type="RefSeq" id="WP_382236169.1">
    <property type="nucleotide sequence ID" value="NZ_JBHTCC010000004.1"/>
</dbReference>
<evidence type="ECO:0000259" key="1">
    <source>
        <dbReference type="Pfam" id="PF13681"/>
    </source>
</evidence>
<gene>
    <name evidence="3" type="ORF">ACFQO0_15015</name>
</gene>
<sequence>MTLLATLLILLVVLMLGIAAAQIAIQGEKSSRNDRDRQIAFQAAEAALLDAEMDIENSPDAGKSRSGLFSSTSAIGFPATTGSACVNGVQNKYLGLCPQAGVGALPIWQVVNFMDDAANTTSSVPYGRFTGQAFYIANGSLPVKLPRYIVELMLYKIPGAATDERTYFYRITAVGFGAKETTQVALQTVYRKAH</sequence>
<proteinExistence type="predicted"/>
<feature type="domain" description="Type 4 fimbrial biogenesis protein PilX N-terminal" evidence="2">
    <location>
        <begin position="6"/>
        <end position="48"/>
    </location>
</feature>
<reference evidence="4" key="1">
    <citation type="journal article" date="2019" name="Int. J. Syst. Evol. Microbiol.">
        <title>The Global Catalogue of Microorganisms (GCM) 10K type strain sequencing project: providing services to taxonomists for standard genome sequencing and annotation.</title>
        <authorList>
            <consortium name="The Broad Institute Genomics Platform"/>
            <consortium name="The Broad Institute Genome Sequencing Center for Infectious Disease"/>
            <person name="Wu L."/>
            <person name="Ma J."/>
        </authorList>
    </citation>
    <scope>NUCLEOTIDE SEQUENCE [LARGE SCALE GENOMIC DNA]</scope>
    <source>
        <strain evidence="4">CCUG 36956</strain>
    </source>
</reference>
<evidence type="ECO:0000313" key="3">
    <source>
        <dbReference type="EMBL" id="MFC7299751.1"/>
    </source>
</evidence>
<protein>
    <submittedName>
        <fullName evidence="3">PilX N-terminal domain-containing pilus assembly protein</fullName>
    </submittedName>
</protein>
<comment type="caution">
    <text evidence="3">The sequence shown here is derived from an EMBL/GenBank/DDBJ whole genome shotgun (WGS) entry which is preliminary data.</text>
</comment>
<accession>A0ABW2J8L0</accession>
<dbReference type="EMBL" id="JBHTCC010000004">
    <property type="protein sequence ID" value="MFC7299751.1"/>
    <property type="molecule type" value="Genomic_DNA"/>
</dbReference>
<organism evidence="3 4">
    <name type="scientific">Herminiimonas aquatilis</name>
    <dbReference type="NCBI Taxonomy" id="345342"/>
    <lineage>
        <taxon>Bacteria</taxon>
        <taxon>Pseudomonadati</taxon>
        <taxon>Pseudomonadota</taxon>
        <taxon>Betaproteobacteria</taxon>
        <taxon>Burkholderiales</taxon>
        <taxon>Oxalobacteraceae</taxon>
        <taxon>Herminiimonas</taxon>
    </lineage>
</organism>
<dbReference type="Pfam" id="PF14341">
    <property type="entry name" value="PilX_N"/>
    <property type="match status" value="1"/>
</dbReference>
<dbReference type="Proteomes" id="UP001596379">
    <property type="component" value="Unassembled WGS sequence"/>
</dbReference>
<feature type="domain" description="PilX/PilW C-terminal" evidence="1">
    <location>
        <begin position="96"/>
        <end position="192"/>
    </location>
</feature>
<dbReference type="Pfam" id="PF13681">
    <property type="entry name" value="PilX"/>
    <property type="match status" value="1"/>
</dbReference>
<evidence type="ECO:0000313" key="4">
    <source>
        <dbReference type="Proteomes" id="UP001596379"/>
    </source>
</evidence>
<name>A0ABW2J8L0_9BURK</name>
<dbReference type="InterPro" id="IPR025205">
    <property type="entry name" value="PilX/PilW_C"/>
</dbReference>
<dbReference type="InterPro" id="IPR025746">
    <property type="entry name" value="PilX_N_dom"/>
</dbReference>
<keyword evidence="4" id="KW-1185">Reference proteome</keyword>
<evidence type="ECO:0000259" key="2">
    <source>
        <dbReference type="Pfam" id="PF14341"/>
    </source>
</evidence>